<dbReference type="AlphaFoldDB" id="A0A517TVN9"/>
<evidence type="ECO:0000313" key="2">
    <source>
        <dbReference type="EMBL" id="QDT72438.1"/>
    </source>
</evidence>
<reference evidence="2 3" key="1">
    <citation type="submission" date="2019-02" db="EMBL/GenBank/DDBJ databases">
        <title>Deep-cultivation of Planctomycetes and their phenomic and genomic characterization uncovers novel biology.</title>
        <authorList>
            <person name="Wiegand S."/>
            <person name="Jogler M."/>
            <person name="Boedeker C."/>
            <person name="Pinto D."/>
            <person name="Vollmers J."/>
            <person name="Rivas-Marin E."/>
            <person name="Kohn T."/>
            <person name="Peeters S.H."/>
            <person name="Heuer A."/>
            <person name="Rast P."/>
            <person name="Oberbeckmann S."/>
            <person name="Bunk B."/>
            <person name="Jeske O."/>
            <person name="Meyerdierks A."/>
            <person name="Storesund J.E."/>
            <person name="Kallscheuer N."/>
            <person name="Luecker S."/>
            <person name="Lage O.M."/>
            <person name="Pohl T."/>
            <person name="Merkel B.J."/>
            <person name="Hornburger P."/>
            <person name="Mueller R.-W."/>
            <person name="Bruemmer F."/>
            <person name="Labrenz M."/>
            <person name="Spormann A.M."/>
            <person name="Op den Camp H."/>
            <person name="Overmann J."/>
            <person name="Amann R."/>
            <person name="Jetten M.S.M."/>
            <person name="Mascher T."/>
            <person name="Medema M.H."/>
            <person name="Devos D.P."/>
            <person name="Kaster A.-K."/>
            <person name="Ovreas L."/>
            <person name="Rohde M."/>
            <person name="Galperin M.Y."/>
            <person name="Jogler C."/>
        </authorList>
    </citation>
    <scope>NUCLEOTIDE SEQUENCE [LARGE SCALE GENOMIC DNA]</scope>
    <source>
        <strain evidence="2 3">I41</strain>
    </source>
</reference>
<name>A0A517TVN9_9BACT</name>
<feature type="region of interest" description="Disordered" evidence="1">
    <location>
        <begin position="1"/>
        <end position="29"/>
    </location>
</feature>
<gene>
    <name evidence="2" type="ORF">I41_16160</name>
</gene>
<sequence length="29" mass="2963">MSGSAGHLTGEAGVCETEDGLRSEKDVAR</sequence>
<proteinExistence type="predicted"/>
<keyword evidence="3" id="KW-1185">Reference proteome</keyword>
<feature type="compositionally biased region" description="Basic and acidic residues" evidence="1">
    <location>
        <begin position="19"/>
        <end position="29"/>
    </location>
</feature>
<organism evidence="2 3">
    <name type="scientific">Lacipirellula limnantheis</name>
    <dbReference type="NCBI Taxonomy" id="2528024"/>
    <lineage>
        <taxon>Bacteria</taxon>
        <taxon>Pseudomonadati</taxon>
        <taxon>Planctomycetota</taxon>
        <taxon>Planctomycetia</taxon>
        <taxon>Pirellulales</taxon>
        <taxon>Lacipirellulaceae</taxon>
        <taxon>Lacipirellula</taxon>
    </lineage>
</organism>
<dbReference type="KEGG" id="llh:I41_16160"/>
<accession>A0A517TVN9</accession>
<dbReference type="Proteomes" id="UP000317909">
    <property type="component" value="Chromosome"/>
</dbReference>
<evidence type="ECO:0000313" key="3">
    <source>
        <dbReference type="Proteomes" id="UP000317909"/>
    </source>
</evidence>
<evidence type="ECO:0000256" key="1">
    <source>
        <dbReference type="SAM" id="MobiDB-lite"/>
    </source>
</evidence>
<dbReference type="EMBL" id="CP036339">
    <property type="protein sequence ID" value="QDT72438.1"/>
    <property type="molecule type" value="Genomic_DNA"/>
</dbReference>
<protein>
    <submittedName>
        <fullName evidence="2">Uncharacterized protein</fullName>
    </submittedName>
</protein>